<keyword evidence="4 7" id="KW-0812">Transmembrane</keyword>
<dbReference type="InterPro" id="IPR052923">
    <property type="entry name" value="UPF0718"/>
</dbReference>
<organism evidence="9 10">
    <name type="scientific">Blautia obeum</name>
    <dbReference type="NCBI Taxonomy" id="40520"/>
    <lineage>
        <taxon>Bacteria</taxon>
        <taxon>Bacillati</taxon>
        <taxon>Bacillota</taxon>
        <taxon>Clostridia</taxon>
        <taxon>Lachnospirales</taxon>
        <taxon>Lachnospiraceae</taxon>
        <taxon>Blautia</taxon>
    </lineage>
</organism>
<dbReference type="InterPro" id="IPR005524">
    <property type="entry name" value="DUF318"/>
</dbReference>
<keyword evidence="10" id="KW-1185">Reference proteome</keyword>
<dbReference type="PANTHER" id="PTHR34184:SF4">
    <property type="entry name" value="UPF0718 PROTEIN YCGR"/>
    <property type="match status" value="1"/>
</dbReference>
<feature type="transmembrane region" description="Helical" evidence="7">
    <location>
        <begin position="272"/>
        <end position="294"/>
    </location>
</feature>
<evidence type="ECO:0000313" key="10">
    <source>
        <dbReference type="Proteomes" id="UP000409147"/>
    </source>
</evidence>
<feature type="domain" description="CobW/HypB/UreG nucleotide-binding" evidence="8">
    <location>
        <begin position="7"/>
        <end position="149"/>
    </location>
</feature>
<dbReference type="Gene3D" id="3.40.50.300">
    <property type="entry name" value="P-loop containing nucleotide triphosphate hydrolases"/>
    <property type="match status" value="1"/>
</dbReference>
<evidence type="ECO:0000256" key="2">
    <source>
        <dbReference type="ARBA" id="ARBA00006386"/>
    </source>
</evidence>
<comment type="subcellular location">
    <subcellularLocation>
        <location evidence="1">Cell membrane</location>
        <topology evidence="1">Multi-pass membrane protein</topology>
    </subcellularLocation>
</comment>
<proteinExistence type="inferred from homology"/>
<dbReference type="GO" id="GO:0005886">
    <property type="term" value="C:plasma membrane"/>
    <property type="evidence" value="ECO:0007669"/>
    <property type="project" value="UniProtKB-SubCell"/>
</dbReference>
<feature type="transmembrane region" description="Helical" evidence="7">
    <location>
        <begin position="306"/>
        <end position="329"/>
    </location>
</feature>
<keyword evidence="6 7" id="KW-0472">Membrane</keyword>
<dbReference type="InterPro" id="IPR027417">
    <property type="entry name" value="P-loop_NTPase"/>
</dbReference>
<gene>
    <name evidence="9" type="ORF">ROSSTS7063_02418</name>
</gene>
<feature type="transmembrane region" description="Helical" evidence="7">
    <location>
        <begin position="408"/>
        <end position="428"/>
    </location>
</feature>
<feature type="transmembrane region" description="Helical" evidence="7">
    <location>
        <begin position="230"/>
        <end position="252"/>
    </location>
</feature>
<dbReference type="AlphaFoldDB" id="A0A564U6H2"/>
<dbReference type="RefSeq" id="WP_144369365.1">
    <property type="nucleotide sequence ID" value="NZ_CABHNB010000036.1"/>
</dbReference>
<evidence type="ECO:0000256" key="1">
    <source>
        <dbReference type="ARBA" id="ARBA00004651"/>
    </source>
</evidence>
<evidence type="ECO:0000256" key="6">
    <source>
        <dbReference type="ARBA" id="ARBA00023136"/>
    </source>
</evidence>
<feature type="transmembrane region" description="Helical" evidence="7">
    <location>
        <begin position="498"/>
        <end position="525"/>
    </location>
</feature>
<feature type="transmembrane region" description="Helical" evidence="7">
    <location>
        <begin position="335"/>
        <end position="356"/>
    </location>
</feature>
<evidence type="ECO:0000256" key="4">
    <source>
        <dbReference type="ARBA" id="ARBA00022692"/>
    </source>
</evidence>
<comment type="similarity">
    <text evidence="2">Belongs to the UPF0718 family.</text>
</comment>
<evidence type="ECO:0000256" key="3">
    <source>
        <dbReference type="ARBA" id="ARBA00022475"/>
    </source>
</evidence>
<evidence type="ECO:0000259" key="8">
    <source>
        <dbReference type="Pfam" id="PF02492"/>
    </source>
</evidence>
<keyword evidence="5 7" id="KW-1133">Transmembrane helix</keyword>
<sequence>MDRIASVYILTGFLDSGKTTLLSRMIKQNKNKRLLVIQFEEGEEELELTASEYQKYKHLIYSKRELDTGFDVLSDEITMEIELGNYNEIWIEWNGMEPFSRLEEILLQRQMSLFLNIEKVIYLADVPQADMMLVQTGEGPISQIASSDVAFLREAKNPVLRKKFIEKLKAFSPSLEVHSCTNKAIAHELRKKNGNPVLEWIGWAAFAGILISLVPLFSRHGVPLMKAFTVFMGVFLQAVPFLILGVLLSSAIQIYVSEKWIARIFPQKTIPAMISGIIAGFFLPVCDCASIPVFKSLIKKGIPLPAAICFMTASPVINPVVILSTYYAYNGNIRAVLYRCGTGILCSFLIGLTFIIKSPKDFLRNDINTGNFCTCGCYVSGTSSDTFRGKFDQFCIHARTEFYTVSRYLLMGIGISTLFQMLNLTWIGTMGNEWLPASVFFMMLLAFLLSLCSSSDAVVARSLSGTSNFPPTLGFLVYGPMMDIKNVIMLHSYFKKKVIIRLTVTISVICYVVVVVLGMLGGGIVL</sequence>
<dbReference type="SUPFAM" id="SSF52540">
    <property type="entry name" value="P-loop containing nucleoside triphosphate hydrolases"/>
    <property type="match status" value="1"/>
</dbReference>
<evidence type="ECO:0000256" key="5">
    <source>
        <dbReference type="ARBA" id="ARBA00022989"/>
    </source>
</evidence>
<evidence type="ECO:0000256" key="7">
    <source>
        <dbReference type="SAM" id="Phobius"/>
    </source>
</evidence>
<reference evidence="9 10" key="1">
    <citation type="submission" date="2019-07" db="EMBL/GenBank/DDBJ databases">
        <authorList>
            <person name="Hibberd C M."/>
            <person name="Gehrig L. J."/>
            <person name="Chang H.-W."/>
            <person name="Venkatesh S."/>
        </authorList>
    </citation>
    <scope>NUCLEOTIDE SEQUENCE [LARGE SCALE GENOMIC DNA]</scope>
    <source>
        <strain evidence="9">Ruminococcus_obeum_SSTS_Bg7063</strain>
    </source>
</reference>
<feature type="transmembrane region" description="Helical" evidence="7">
    <location>
        <begin position="434"/>
        <end position="452"/>
    </location>
</feature>
<dbReference type="InterPro" id="IPR003495">
    <property type="entry name" value="CobW/HypB/UreG_nucleotide-bd"/>
</dbReference>
<dbReference type="Pfam" id="PF03773">
    <property type="entry name" value="ArsP_1"/>
    <property type="match status" value="1"/>
</dbReference>
<dbReference type="PANTHER" id="PTHR34184">
    <property type="entry name" value="UPF0718 PROTEIN YCGR"/>
    <property type="match status" value="1"/>
</dbReference>
<accession>A0A564U6H2</accession>
<feature type="transmembrane region" description="Helical" evidence="7">
    <location>
        <begin position="200"/>
        <end position="218"/>
    </location>
</feature>
<evidence type="ECO:0000313" key="9">
    <source>
        <dbReference type="EMBL" id="VUX15085.1"/>
    </source>
</evidence>
<dbReference type="Proteomes" id="UP000409147">
    <property type="component" value="Unassembled WGS sequence"/>
</dbReference>
<dbReference type="EMBL" id="CABHNB010000036">
    <property type="protein sequence ID" value="VUX15085.1"/>
    <property type="molecule type" value="Genomic_DNA"/>
</dbReference>
<keyword evidence="3" id="KW-1003">Cell membrane</keyword>
<protein>
    <submittedName>
        <fullName evidence="9">Putative permease</fullName>
    </submittedName>
</protein>
<dbReference type="Pfam" id="PF02492">
    <property type="entry name" value="cobW"/>
    <property type="match status" value="1"/>
</dbReference>
<name>A0A564U6H2_9FIRM</name>